<dbReference type="EMBL" id="JADNRY010000789">
    <property type="protein sequence ID" value="KAF9026983.1"/>
    <property type="molecule type" value="Genomic_DNA"/>
</dbReference>
<accession>A0A9P5P1L4</accession>
<gene>
    <name evidence="2" type="ORF">BDP27DRAFT_1376099</name>
</gene>
<keyword evidence="1" id="KW-0732">Signal</keyword>
<name>A0A9P5P1L4_9AGAR</name>
<keyword evidence="3" id="KW-1185">Reference proteome</keyword>
<dbReference type="AlphaFoldDB" id="A0A9P5P1L4"/>
<protein>
    <submittedName>
        <fullName evidence="2">Uncharacterized protein</fullName>
    </submittedName>
</protein>
<organism evidence="2 3">
    <name type="scientific">Rhodocollybia butyracea</name>
    <dbReference type="NCBI Taxonomy" id="206335"/>
    <lineage>
        <taxon>Eukaryota</taxon>
        <taxon>Fungi</taxon>
        <taxon>Dikarya</taxon>
        <taxon>Basidiomycota</taxon>
        <taxon>Agaricomycotina</taxon>
        <taxon>Agaricomycetes</taxon>
        <taxon>Agaricomycetidae</taxon>
        <taxon>Agaricales</taxon>
        <taxon>Marasmiineae</taxon>
        <taxon>Omphalotaceae</taxon>
        <taxon>Rhodocollybia</taxon>
    </lineage>
</organism>
<evidence type="ECO:0000256" key="1">
    <source>
        <dbReference type="SAM" id="SignalP"/>
    </source>
</evidence>
<evidence type="ECO:0000313" key="2">
    <source>
        <dbReference type="EMBL" id="KAF9026983.1"/>
    </source>
</evidence>
<proteinExistence type="predicted"/>
<feature type="chain" id="PRO_5040333266" evidence="1">
    <location>
        <begin position="19"/>
        <end position="187"/>
    </location>
</feature>
<comment type="caution">
    <text evidence="2">The sequence shown here is derived from an EMBL/GenBank/DDBJ whole genome shotgun (WGS) entry which is preliminary data.</text>
</comment>
<dbReference type="Proteomes" id="UP000772434">
    <property type="component" value="Unassembled WGS sequence"/>
</dbReference>
<reference evidence="2" key="1">
    <citation type="submission" date="2020-11" db="EMBL/GenBank/DDBJ databases">
        <authorList>
            <consortium name="DOE Joint Genome Institute"/>
            <person name="Ahrendt S."/>
            <person name="Riley R."/>
            <person name="Andreopoulos W."/>
            <person name="Labutti K."/>
            <person name="Pangilinan J."/>
            <person name="Ruiz-Duenas F.J."/>
            <person name="Barrasa J.M."/>
            <person name="Sanchez-Garcia M."/>
            <person name="Camarero S."/>
            <person name="Miyauchi S."/>
            <person name="Serrano A."/>
            <person name="Linde D."/>
            <person name="Babiker R."/>
            <person name="Drula E."/>
            <person name="Ayuso-Fernandez I."/>
            <person name="Pacheco R."/>
            <person name="Padilla G."/>
            <person name="Ferreira P."/>
            <person name="Barriuso J."/>
            <person name="Kellner H."/>
            <person name="Castanera R."/>
            <person name="Alfaro M."/>
            <person name="Ramirez L."/>
            <person name="Pisabarro A.G."/>
            <person name="Kuo A."/>
            <person name="Tritt A."/>
            <person name="Lipzen A."/>
            <person name="He G."/>
            <person name="Yan M."/>
            <person name="Ng V."/>
            <person name="Cullen D."/>
            <person name="Martin F."/>
            <person name="Rosso M.-N."/>
            <person name="Henrissat B."/>
            <person name="Hibbett D."/>
            <person name="Martinez A.T."/>
            <person name="Grigoriev I.V."/>
        </authorList>
    </citation>
    <scope>NUCLEOTIDE SEQUENCE</scope>
    <source>
        <strain evidence="2">AH 40177</strain>
    </source>
</reference>
<feature type="signal peptide" evidence="1">
    <location>
        <begin position="1"/>
        <end position="18"/>
    </location>
</feature>
<sequence length="187" mass="21262">MRRWNALKLLLTRGHAAATQLLVVLQYQVTRVTVDWNDSGIPSTRKGHDCCWILNIGCIGGMEVHYLSIQDPQSLFGYGKRNGWEGPNIGSHNSSPVAVIFKVNSGDKTQLSIWNSQRRVVLRCAEKEQEWWLESKRLKVSVQWKEKLHCARHMPHTVYLGTVGPGLKMNPLYNKSNREMPTHGALC</sequence>
<evidence type="ECO:0000313" key="3">
    <source>
        <dbReference type="Proteomes" id="UP000772434"/>
    </source>
</evidence>